<evidence type="ECO:0000256" key="5">
    <source>
        <dbReference type="ARBA" id="ARBA00023146"/>
    </source>
</evidence>
<keyword evidence="4" id="KW-0648">Protein biosynthesis</keyword>
<keyword evidence="5" id="KW-0030">Aminoacyl-tRNA synthetase</keyword>
<dbReference type="Pfam" id="PF00152">
    <property type="entry name" value="tRNA-synt_2"/>
    <property type="match status" value="1"/>
</dbReference>
<evidence type="ECO:0000259" key="6">
    <source>
        <dbReference type="PROSITE" id="PS50862"/>
    </source>
</evidence>
<dbReference type="InterPro" id="IPR045864">
    <property type="entry name" value="aa-tRNA-synth_II/BPL/LPL"/>
</dbReference>
<dbReference type="GO" id="GO:0005524">
    <property type="term" value="F:ATP binding"/>
    <property type="evidence" value="ECO:0007669"/>
    <property type="project" value="UniProtKB-KW"/>
</dbReference>
<dbReference type="PANTHER" id="PTHR22594:SF5">
    <property type="entry name" value="ASPARTATE--TRNA LIGASE, MITOCHONDRIAL"/>
    <property type="match status" value="1"/>
</dbReference>
<dbReference type="InterPro" id="IPR006195">
    <property type="entry name" value="aa-tRNA-synth_II"/>
</dbReference>
<proteinExistence type="predicted"/>
<dbReference type="PROSITE" id="PS50862">
    <property type="entry name" value="AA_TRNA_LIGASE_II"/>
    <property type="match status" value="1"/>
</dbReference>
<sequence>MIIGDKKERAIFLLGKLREECIKILKPPFKEKFSFLFITHFPLYIWDEEEKRWEPAHHPFTMPLNPEDIEKTPSEIIGRHYDLVLNGVEIGSGSIRNHDADLQKKILKKLGYSDEEIENKFGFLLEALRYGAPPHGGIALGFDRIAAILLGLETIRDVIPFPKTTKGYALFEGAPSFVNEEQLRDLKIFIKHEED</sequence>
<gene>
    <name evidence="7" type="ORF">ENT96_00825</name>
</gene>
<dbReference type="GO" id="GO:0004815">
    <property type="term" value="F:aspartate-tRNA ligase activity"/>
    <property type="evidence" value="ECO:0007669"/>
    <property type="project" value="TreeGrafter"/>
</dbReference>
<comment type="caution">
    <text evidence="7">The sequence shown here is derived from an EMBL/GenBank/DDBJ whole genome shotgun (WGS) entry which is preliminary data.</text>
</comment>
<name>A0A7V4EBE0_UNCW3</name>
<organism evidence="7">
    <name type="scientific">candidate division WOR-3 bacterium</name>
    <dbReference type="NCBI Taxonomy" id="2052148"/>
    <lineage>
        <taxon>Bacteria</taxon>
        <taxon>Bacteria division WOR-3</taxon>
    </lineage>
</organism>
<evidence type="ECO:0000256" key="3">
    <source>
        <dbReference type="ARBA" id="ARBA00022840"/>
    </source>
</evidence>
<dbReference type="PANTHER" id="PTHR22594">
    <property type="entry name" value="ASPARTYL/LYSYL-TRNA SYNTHETASE"/>
    <property type="match status" value="1"/>
</dbReference>
<protein>
    <recommendedName>
        <fullName evidence="6">Aminoacyl-transfer RNA synthetases class-II family profile domain-containing protein</fullName>
    </recommendedName>
</protein>
<evidence type="ECO:0000256" key="2">
    <source>
        <dbReference type="ARBA" id="ARBA00022741"/>
    </source>
</evidence>
<keyword evidence="1" id="KW-0436">Ligase</keyword>
<evidence type="ECO:0000313" key="7">
    <source>
        <dbReference type="EMBL" id="HGM97579.1"/>
    </source>
</evidence>
<keyword evidence="2" id="KW-0547">Nucleotide-binding</keyword>
<dbReference type="AlphaFoldDB" id="A0A7V4EBE0"/>
<dbReference type="SUPFAM" id="SSF55681">
    <property type="entry name" value="Class II aaRS and biotin synthetases"/>
    <property type="match status" value="1"/>
</dbReference>
<dbReference type="Gene3D" id="3.30.930.10">
    <property type="entry name" value="Bira Bifunctional Protein, Domain 2"/>
    <property type="match status" value="1"/>
</dbReference>
<dbReference type="PRINTS" id="PR01042">
    <property type="entry name" value="TRNASYNTHASP"/>
</dbReference>
<accession>A0A7V4EBE0</accession>
<keyword evidence="3" id="KW-0067">ATP-binding</keyword>
<feature type="domain" description="Aminoacyl-transfer RNA synthetases class-II family profile" evidence="6">
    <location>
        <begin position="1"/>
        <end position="160"/>
    </location>
</feature>
<evidence type="ECO:0000256" key="1">
    <source>
        <dbReference type="ARBA" id="ARBA00022598"/>
    </source>
</evidence>
<dbReference type="InterPro" id="IPR002312">
    <property type="entry name" value="Asp/Asn-tRNA-synth_IIb"/>
</dbReference>
<evidence type="ECO:0000256" key="4">
    <source>
        <dbReference type="ARBA" id="ARBA00022917"/>
    </source>
</evidence>
<dbReference type="InterPro" id="IPR004364">
    <property type="entry name" value="Aa-tRNA-synt_II"/>
</dbReference>
<reference evidence="7" key="1">
    <citation type="journal article" date="2020" name="mSystems">
        <title>Genome- and Community-Level Interaction Insights into Carbon Utilization and Element Cycling Functions of Hydrothermarchaeota in Hydrothermal Sediment.</title>
        <authorList>
            <person name="Zhou Z."/>
            <person name="Liu Y."/>
            <person name="Xu W."/>
            <person name="Pan J."/>
            <person name="Luo Z.H."/>
            <person name="Li M."/>
        </authorList>
    </citation>
    <scope>NUCLEOTIDE SEQUENCE [LARGE SCALE GENOMIC DNA]</scope>
    <source>
        <strain evidence="7">SpSt-626</strain>
    </source>
</reference>
<dbReference type="GO" id="GO:0006422">
    <property type="term" value="P:aspartyl-tRNA aminoacylation"/>
    <property type="evidence" value="ECO:0007669"/>
    <property type="project" value="TreeGrafter"/>
</dbReference>
<dbReference type="EMBL" id="DTAR01000073">
    <property type="protein sequence ID" value="HGM97579.1"/>
    <property type="molecule type" value="Genomic_DNA"/>
</dbReference>